<dbReference type="RefSeq" id="WP_088757310.1">
    <property type="nucleotide sequence ID" value="NZ_JARJFG010000051.1"/>
</dbReference>
<comment type="function">
    <text evidence="7">Part of the Tol-Pal system, which plays a role in outer membrane invagination during cell division and is important for maintaining outer membrane integrity.</text>
</comment>
<gene>
    <name evidence="7 9" type="primary">tolB</name>
    <name evidence="9" type="ORF">CEJ45_22710</name>
</gene>
<evidence type="ECO:0000259" key="8">
    <source>
        <dbReference type="Pfam" id="PF04052"/>
    </source>
</evidence>
<evidence type="ECO:0000313" key="10">
    <source>
        <dbReference type="Proteomes" id="UP000214747"/>
    </source>
</evidence>
<dbReference type="NCBIfam" id="TIGR02800">
    <property type="entry name" value="propeller_TolB"/>
    <property type="match status" value="1"/>
</dbReference>
<name>A0A225SM56_9BURK</name>
<dbReference type="GO" id="GO:0017038">
    <property type="term" value="P:protein import"/>
    <property type="evidence" value="ECO:0007669"/>
    <property type="project" value="InterPro"/>
</dbReference>
<feature type="signal peptide" evidence="7">
    <location>
        <begin position="1"/>
        <end position="22"/>
    </location>
</feature>
<dbReference type="InterPro" id="IPR014167">
    <property type="entry name" value="Tol-Pal_TolB"/>
</dbReference>
<comment type="caution">
    <text evidence="9">The sequence shown here is derived from an EMBL/GenBank/DDBJ whole genome shotgun (WGS) entry which is preliminary data.</text>
</comment>
<dbReference type="InterPro" id="IPR011042">
    <property type="entry name" value="6-blade_b-propeller_TolB-like"/>
</dbReference>
<dbReference type="SUPFAM" id="SSF52964">
    <property type="entry name" value="TolB, N-terminal domain"/>
    <property type="match status" value="1"/>
</dbReference>
<evidence type="ECO:0000256" key="4">
    <source>
        <dbReference type="ARBA" id="ARBA00022729"/>
    </source>
</evidence>
<organism evidence="9 10">
    <name type="scientific">Herbaspirillum aquaticum</name>
    <dbReference type="NCBI Taxonomy" id="568783"/>
    <lineage>
        <taxon>Bacteria</taxon>
        <taxon>Pseudomonadati</taxon>
        <taxon>Pseudomonadota</taxon>
        <taxon>Betaproteobacteria</taxon>
        <taxon>Burkholderiales</taxon>
        <taxon>Oxalobacteraceae</taxon>
        <taxon>Herbaspirillum</taxon>
    </lineage>
</organism>
<dbReference type="Pfam" id="PF04052">
    <property type="entry name" value="TolB_N"/>
    <property type="match status" value="1"/>
</dbReference>
<dbReference type="HAMAP" id="MF_00671">
    <property type="entry name" value="TolB"/>
    <property type="match status" value="1"/>
</dbReference>
<proteinExistence type="inferred from homology"/>
<sequence precursor="true">MIKARYLTLSLTRMATAMVAVAGLSFAPASQAQIRFEITGVGASQIPVAITAFPGEEAAPQQITSVVKADLARSGIFKLIDNGDALSDSSAINYADWQKRGANALAVGSVTRLADGRFDVRYRLFDTVQSTQLSALSIGAQPQLLRLTAHKIADDIYQKLTGIPGIFSTRISYVTKSGSEYRLEVADADGEGTQVALRSNEPIISPSWSPDGTKVAYVSFEMKKPVVYIQNLVTRQRSIVANFKGSNSAPAWSPDGSRLAVALTRDGLTQVYVINADGSGLRRLTNSAGIDTEPQFSPDGGSVYFTSDRSGGPQVYKVGLDGGSPQRVTFNGSYNISPRISPDGKTLAFISRRDGLFQLYALDLTNGQEIRLSDGSRDQSPSFAPNGKYIMYATESGRRGSLAVVSVDGRIKQRLTTQAGDIREPTWGPFMK</sequence>
<dbReference type="Pfam" id="PF07676">
    <property type="entry name" value="PD40"/>
    <property type="match status" value="5"/>
</dbReference>
<comment type="subcellular location">
    <subcellularLocation>
        <location evidence="1 7">Periplasm</location>
    </subcellularLocation>
</comment>
<evidence type="ECO:0000256" key="5">
    <source>
        <dbReference type="ARBA" id="ARBA00022764"/>
    </source>
</evidence>
<keyword evidence="10" id="KW-1185">Reference proteome</keyword>
<feature type="chain" id="PRO_5013406145" description="Tol-Pal system protein TolB" evidence="7">
    <location>
        <begin position="23"/>
        <end position="432"/>
    </location>
</feature>
<dbReference type="GO" id="GO:0042597">
    <property type="term" value="C:periplasmic space"/>
    <property type="evidence" value="ECO:0007669"/>
    <property type="project" value="UniProtKB-SubCell"/>
</dbReference>
<dbReference type="PANTHER" id="PTHR36842:SF1">
    <property type="entry name" value="PROTEIN TOLB"/>
    <property type="match status" value="1"/>
</dbReference>
<accession>A0A225SM56</accession>
<evidence type="ECO:0000256" key="7">
    <source>
        <dbReference type="HAMAP-Rule" id="MF_00671"/>
    </source>
</evidence>
<reference evidence="9 10" key="1">
    <citation type="journal article" date="2010" name="Int. J. Syst. Evol. Microbiol.">
        <title>Reclassification of Herbaspirillum putei as a later heterotypic synonym of Herbaspirillum huttiense, with the description of H. huttiense subsp. huttiense subsp. nov. and H. huttiense subsp. putei subsp. nov., comb. nov., and description of Herbaspirillum aquaticum sp. nov.</title>
        <authorList>
            <person name="Dobritsa A.P."/>
            <person name="Reddy M.C."/>
            <person name="Samadpour M."/>
        </authorList>
    </citation>
    <scope>NUCLEOTIDE SEQUENCE [LARGE SCALE GENOMIC DNA]</scope>
    <source>
        <strain evidence="9 10">IEH 4430</strain>
    </source>
</reference>
<evidence type="ECO:0000256" key="6">
    <source>
        <dbReference type="ARBA" id="ARBA00023306"/>
    </source>
</evidence>
<dbReference type="InterPro" id="IPR011659">
    <property type="entry name" value="WD40"/>
</dbReference>
<dbReference type="AlphaFoldDB" id="A0A225SM56"/>
<dbReference type="Gene3D" id="2.120.10.30">
    <property type="entry name" value="TolB, C-terminal domain"/>
    <property type="match status" value="1"/>
</dbReference>
<feature type="domain" description="TolB N-terminal" evidence="8">
    <location>
        <begin position="36"/>
        <end position="133"/>
    </location>
</feature>
<dbReference type="SUPFAM" id="SSF69304">
    <property type="entry name" value="Tricorn protease N-terminal domain"/>
    <property type="match status" value="1"/>
</dbReference>
<evidence type="ECO:0000256" key="3">
    <source>
        <dbReference type="ARBA" id="ARBA00022618"/>
    </source>
</evidence>
<comment type="similarity">
    <text evidence="2 7">Belongs to the TolB family.</text>
</comment>
<keyword evidence="5 7" id="KW-0574">Periplasm</keyword>
<protein>
    <recommendedName>
        <fullName evidence="7">Tol-Pal system protein TolB</fullName>
    </recommendedName>
</protein>
<dbReference type="GO" id="GO:0051301">
    <property type="term" value="P:cell division"/>
    <property type="evidence" value="ECO:0007669"/>
    <property type="project" value="UniProtKB-UniRule"/>
</dbReference>
<keyword evidence="4 7" id="KW-0732">Signal</keyword>
<dbReference type="PANTHER" id="PTHR36842">
    <property type="entry name" value="PROTEIN TOLB HOMOLOG"/>
    <property type="match status" value="1"/>
</dbReference>
<evidence type="ECO:0000256" key="1">
    <source>
        <dbReference type="ARBA" id="ARBA00004418"/>
    </source>
</evidence>
<keyword evidence="6 7" id="KW-0131">Cell cycle</keyword>
<dbReference type="InterPro" id="IPR007195">
    <property type="entry name" value="TolB_N"/>
</dbReference>
<evidence type="ECO:0000256" key="2">
    <source>
        <dbReference type="ARBA" id="ARBA00009820"/>
    </source>
</evidence>
<dbReference type="Gene3D" id="3.40.50.10070">
    <property type="entry name" value="TolB, N-terminal domain"/>
    <property type="match status" value="1"/>
</dbReference>
<keyword evidence="3 7" id="KW-0132">Cell division</keyword>
<dbReference type="EMBL" id="NJGV01000029">
    <property type="protein sequence ID" value="OWY32145.1"/>
    <property type="molecule type" value="Genomic_DNA"/>
</dbReference>
<comment type="subunit">
    <text evidence="7">The Tol-Pal system is composed of five core proteins: the inner membrane proteins TolA, TolQ and TolR, the periplasmic protein TolB and the outer membrane protein Pal. They form a network linking the inner and outer membranes and the peptidoglycan layer.</text>
</comment>
<evidence type="ECO:0000313" key="9">
    <source>
        <dbReference type="EMBL" id="OWY32145.1"/>
    </source>
</evidence>
<dbReference type="Proteomes" id="UP000214747">
    <property type="component" value="Unassembled WGS sequence"/>
</dbReference>